<proteinExistence type="predicted"/>
<feature type="compositionally biased region" description="Basic residues" evidence="1">
    <location>
        <begin position="164"/>
        <end position="177"/>
    </location>
</feature>
<name>A0A5Q2RB55_9ACTN</name>
<evidence type="ECO:0000256" key="1">
    <source>
        <dbReference type="SAM" id="MobiDB-lite"/>
    </source>
</evidence>
<evidence type="ECO:0000313" key="3">
    <source>
        <dbReference type="Proteomes" id="UP000334019"/>
    </source>
</evidence>
<dbReference type="EMBL" id="CP045851">
    <property type="protein sequence ID" value="QGG94099.1"/>
    <property type="molecule type" value="Genomic_DNA"/>
</dbReference>
<organism evidence="2 3">
    <name type="scientific">Actinomarinicola tropica</name>
    <dbReference type="NCBI Taxonomy" id="2789776"/>
    <lineage>
        <taxon>Bacteria</taxon>
        <taxon>Bacillati</taxon>
        <taxon>Actinomycetota</taxon>
        <taxon>Acidimicrobiia</taxon>
        <taxon>Acidimicrobiales</taxon>
        <taxon>Iamiaceae</taxon>
        <taxon>Actinomarinicola</taxon>
    </lineage>
</organism>
<accession>A0A5Q2RB55</accession>
<gene>
    <name evidence="2" type="ORF">GH723_02705</name>
</gene>
<protein>
    <submittedName>
        <fullName evidence="2">Uncharacterized protein</fullName>
    </submittedName>
</protein>
<evidence type="ECO:0000313" key="2">
    <source>
        <dbReference type="EMBL" id="QGG94099.1"/>
    </source>
</evidence>
<sequence length="177" mass="20026">MRRRRHHPDATPPTARQPDGPGEPVYDWNRYGRHRLRAPDGAIIELPIPVDAAHTVWVATTWPDPTVTGGWARQLWAADPTAGRGWQLPHQLAAGDIVEFGADGPTGPRRWYGIMDSYEVDRWATLQGPYPHPAAAHDAAQQLLAVERYVPPLEPDPSPNPCRRTPRQRRPRHHRPR</sequence>
<dbReference type="KEGG" id="atq:GH723_02705"/>
<feature type="region of interest" description="Disordered" evidence="1">
    <location>
        <begin position="1"/>
        <end position="25"/>
    </location>
</feature>
<dbReference type="RefSeq" id="WP_153758205.1">
    <property type="nucleotide sequence ID" value="NZ_CP045851.1"/>
</dbReference>
<dbReference type="Proteomes" id="UP000334019">
    <property type="component" value="Chromosome"/>
</dbReference>
<feature type="region of interest" description="Disordered" evidence="1">
    <location>
        <begin position="150"/>
        <end position="177"/>
    </location>
</feature>
<reference evidence="2 3" key="1">
    <citation type="submission" date="2019-11" db="EMBL/GenBank/DDBJ databases">
        <authorList>
            <person name="He Y."/>
        </authorList>
    </citation>
    <scope>NUCLEOTIDE SEQUENCE [LARGE SCALE GENOMIC DNA]</scope>
    <source>
        <strain evidence="2 3">SCSIO 58843</strain>
    </source>
</reference>
<dbReference type="AlphaFoldDB" id="A0A5Q2RB55"/>
<keyword evidence="3" id="KW-1185">Reference proteome</keyword>